<evidence type="ECO:0000313" key="1">
    <source>
        <dbReference type="EMBL" id="EFF62511.1"/>
    </source>
</evidence>
<keyword evidence="2" id="KW-1185">Reference proteome</keyword>
<gene>
    <name evidence="1" type="ORF">CUW_1917</name>
</gene>
<comment type="caution">
    <text evidence="1">The sequence shown here is derived from an EMBL/GenBank/DDBJ whole genome shotgun (WGS) entry which is preliminary data.</text>
</comment>
<dbReference type="Proteomes" id="UP000002938">
    <property type="component" value="Unassembled WGS sequence"/>
</dbReference>
<accession>A0ABM9ZYT4</accession>
<dbReference type="EMBL" id="ADMN01000123">
    <property type="protein sequence ID" value="EFF62511.1"/>
    <property type="molecule type" value="Genomic_DNA"/>
</dbReference>
<evidence type="ECO:0000313" key="2">
    <source>
        <dbReference type="Proteomes" id="UP000002938"/>
    </source>
</evidence>
<name>A0ABM9ZYT4_9FIRM</name>
<reference evidence="1 2" key="1">
    <citation type="journal article" date="2011" name="J. Bacteriol.">
        <title>Draft Genome Sequence of Turicibacter sanguinis PC909, Isolated from Human Feces.</title>
        <authorList>
            <person name="Cuiv P.O."/>
            <person name="Klaassens E.S."/>
            <person name="Durkin A.S."/>
            <person name="Harkins D.M."/>
            <person name="Foster L."/>
            <person name="McCorrison J."/>
            <person name="Torralba M."/>
            <person name="Nelson K.E."/>
            <person name="Morrison M."/>
        </authorList>
    </citation>
    <scope>NUCLEOTIDE SEQUENCE [LARGE SCALE GENOMIC DNA]</scope>
    <source>
        <strain evidence="1 2">PC909</strain>
    </source>
</reference>
<proteinExistence type="predicted"/>
<organism evidence="1 2">
    <name type="scientific">Turicibacter sanguinis PC909</name>
    <dbReference type="NCBI Taxonomy" id="702450"/>
    <lineage>
        <taxon>Bacteria</taxon>
        <taxon>Bacillati</taxon>
        <taxon>Bacillota</taxon>
        <taxon>Erysipelotrichia</taxon>
        <taxon>Erysipelotrichales</taxon>
        <taxon>Turicibacteraceae</taxon>
        <taxon>Turicibacter</taxon>
    </lineage>
</organism>
<protein>
    <submittedName>
        <fullName evidence="1">Uncharacterized protein</fullName>
    </submittedName>
</protein>
<dbReference type="RefSeq" id="WP_006785918.1">
    <property type="nucleotide sequence ID" value="NZ_ADMN01000123.1"/>
</dbReference>
<sequence>MAVQICNKDVVNAVCVVDQLFSEGKINSEQYATLMPVIDSCVKNEKSDEDC</sequence>